<keyword evidence="1" id="KW-0472">Membrane</keyword>
<sequence length="224" mass="25693">MKVKHPINLSKATTFIFILTLMIAYQNFSLVAWVYLSLHGTYGILWLLKDRIYPDKQWEQEVPFLQGIIIFGIVCLYWIAPYILISSGSEPPISLVAAAISLNIFGIFFHYTSDAQKYYTLKYKPGLITEGFFARCRNTNYLGEIFIYLSFAMLVQHWLPYLILGAFFAGIFIPNMLKKDKSLSRYPEFAEYQANSGLIIPQLFSKNSLTSEAKKFAEKNGFVA</sequence>
<dbReference type="InterPro" id="IPR010721">
    <property type="entry name" value="UstE-like"/>
</dbReference>
<dbReference type="PROSITE" id="PS50244">
    <property type="entry name" value="S5A_REDUCTASE"/>
    <property type="match status" value="1"/>
</dbReference>
<evidence type="ECO:0000256" key="1">
    <source>
        <dbReference type="SAM" id="Phobius"/>
    </source>
</evidence>
<comment type="caution">
    <text evidence="2">The sequence shown here is derived from an EMBL/GenBank/DDBJ whole genome shotgun (WGS) entry which is preliminary data.</text>
</comment>
<dbReference type="PANTHER" id="PTHR32251:SF33">
    <property type="entry name" value="STEROID 5-ALPHA REDUCTASE C-TERMINAL DOMAIN-CONTAINING PROTEIN"/>
    <property type="match status" value="1"/>
</dbReference>
<accession>A0A3N6PK18</accession>
<keyword evidence="1" id="KW-0812">Transmembrane</keyword>
<dbReference type="EMBL" id="RCBY01000003">
    <property type="protein sequence ID" value="RQH57439.1"/>
    <property type="molecule type" value="Genomic_DNA"/>
</dbReference>
<feature type="transmembrane region" description="Helical" evidence="1">
    <location>
        <begin position="64"/>
        <end position="85"/>
    </location>
</feature>
<dbReference type="OrthoDB" id="9779233at2"/>
<feature type="transmembrane region" description="Helical" evidence="1">
    <location>
        <begin position="158"/>
        <end position="177"/>
    </location>
</feature>
<name>A0A3N6PK18_9CYAN</name>
<feature type="transmembrane region" description="Helical" evidence="1">
    <location>
        <begin position="92"/>
        <end position="111"/>
    </location>
</feature>
<dbReference type="Proteomes" id="UP000269154">
    <property type="component" value="Unassembled WGS sequence"/>
</dbReference>
<dbReference type="Pfam" id="PF06966">
    <property type="entry name" value="DUF1295"/>
    <property type="match status" value="1"/>
</dbReference>
<keyword evidence="3" id="KW-1185">Reference proteome</keyword>
<proteinExistence type="predicted"/>
<organism evidence="2 3">
    <name type="scientific">Okeania hirsuta</name>
    <dbReference type="NCBI Taxonomy" id="1458930"/>
    <lineage>
        <taxon>Bacteria</taxon>
        <taxon>Bacillati</taxon>
        <taxon>Cyanobacteriota</taxon>
        <taxon>Cyanophyceae</taxon>
        <taxon>Oscillatoriophycideae</taxon>
        <taxon>Oscillatoriales</taxon>
        <taxon>Microcoleaceae</taxon>
        <taxon>Okeania</taxon>
    </lineage>
</organism>
<feature type="transmembrane region" description="Helical" evidence="1">
    <location>
        <begin position="12"/>
        <end position="36"/>
    </location>
</feature>
<dbReference type="Gene3D" id="1.20.120.1630">
    <property type="match status" value="1"/>
</dbReference>
<dbReference type="PANTHER" id="PTHR32251">
    <property type="entry name" value="3-OXO-5-ALPHA-STEROID 4-DEHYDROGENASE"/>
    <property type="match status" value="1"/>
</dbReference>
<reference evidence="2 3" key="1">
    <citation type="journal article" date="2018" name="ACS Chem. Biol.">
        <title>Ketoreductase domain dysfunction expands chemodiversity: malyngamide biosynthesis in the cyanobacterium Okeania hirsuta.</title>
        <authorList>
            <person name="Moss N.A."/>
            <person name="Leao T."/>
            <person name="Rankin M."/>
            <person name="McCullough T.M."/>
            <person name="Qu P."/>
            <person name="Korobeynikov A."/>
            <person name="Smith J.L."/>
            <person name="Gerwick L."/>
            <person name="Gerwick W.H."/>
        </authorList>
    </citation>
    <scope>NUCLEOTIDE SEQUENCE [LARGE SCALE GENOMIC DNA]</scope>
    <source>
        <strain evidence="2 3">PAB10Feb10-1</strain>
    </source>
</reference>
<protein>
    <submittedName>
        <fullName evidence="2">DUF1295 domain-containing protein</fullName>
    </submittedName>
</protein>
<gene>
    <name evidence="2" type="ORF">D5R40_01035</name>
</gene>
<dbReference type="AlphaFoldDB" id="A0A3N6PK18"/>
<dbReference type="GO" id="GO:0016020">
    <property type="term" value="C:membrane"/>
    <property type="evidence" value="ECO:0007669"/>
    <property type="project" value="TreeGrafter"/>
</dbReference>
<evidence type="ECO:0000313" key="3">
    <source>
        <dbReference type="Proteomes" id="UP000269154"/>
    </source>
</evidence>
<evidence type="ECO:0000313" key="2">
    <source>
        <dbReference type="EMBL" id="RQH57439.1"/>
    </source>
</evidence>
<dbReference type="RefSeq" id="WP_124154129.1">
    <property type="nucleotide sequence ID" value="NZ_CAWOLW010000223.1"/>
</dbReference>
<keyword evidence="1" id="KW-1133">Transmembrane helix</keyword>